<protein>
    <submittedName>
        <fullName evidence="1">Uncharacterized protein</fullName>
    </submittedName>
</protein>
<sequence>MWKKKNKSAGFPTLLHASRTVKGIETIQAIYKGRNLQTNSVFLVYNELQKSVDTP</sequence>
<reference evidence="1" key="1">
    <citation type="submission" date="2014-01" db="EMBL/GenBank/DDBJ databases">
        <title>Draft genome sequence of highly nematicidal Bacillus thuringiensis DB27.</title>
        <authorList>
            <person name="Iatsenko I."/>
            <person name="Pickard D."/>
            <person name="Corton C."/>
            <person name="Dougan G."/>
            <person name="Sommer R.J."/>
        </authorList>
    </citation>
    <scope>NUCLEOTIDE SEQUENCE [LARGE SCALE GENOMIC DNA]</scope>
    <source>
        <strain evidence="1">DB27</strain>
    </source>
</reference>
<evidence type="ECO:0000313" key="1">
    <source>
        <dbReference type="EMBL" id="CDN39562.1"/>
    </source>
</evidence>
<name>W8YLH7_BACTU</name>
<proteinExistence type="predicted"/>
<dbReference type="AlphaFoldDB" id="W8YLH7"/>
<reference evidence="1" key="2">
    <citation type="submission" date="2014-01" db="EMBL/GenBank/DDBJ databases">
        <authorList>
            <person name="Aslett M."/>
        </authorList>
    </citation>
    <scope>NUCLEOTIDE SEQUENCE [LARGE SCALE GENOMIC DNA]</scope>
    <source>
        <strain evidence="1">DB27</strain>
    </source>
</reference>
<dbReference type="EMBL" id="HG810024">
    <property type="protein sequence ID" value="CDN39562.1"/>
    <property type="molecule type" value="Genomic_DNA"/>
</dbReference>
<dbReference type="Proteomes" id="UP000030682">
    <property type="component" value="Unassembled WGS sequence"/>
</dbReference>
<gene>
    <name evidence="1" type="ORF">BTDB27_p000225</name>
</gene>
<accession>W8YLH7</accession>
<dbReference type="HOGENOM" id="CLU_205035_0_0_9"/>
<organism evidence="1">
    <name type="scientific">Bacillus thuringiensis DB27</name>
    <dbReference type="NCBI Taxonomy" id="1431339"/>
    <lineage>
        <taxon>Bacteria</taxon>
        <taxon>Bacillati</taxon>
        <taxon>Bacillota</taxon>
        <taxon>Bacilli</taxon>
        <taxon>Bacillales</taxon>
        <taxon>Bacillaceae</taxon>
        <taxon>Bacillus</taxon>
        <taxon>Bacillus cereus group</taxon>
    </lineage>
</organism>